<organism evidence="2 3">
    <name type="scientific">Coleofasciculus chthonoplastes PCC 7420</name>
    <dbReference type="NCBI Taxonomy" id="118168"/>
    <lineage>
        <taxon>Bacteria</taxon>
        <taxon>Bacillati</taxon>
        <taxon>Cyanobacteriota</taxon>
        <taxon>Cyanophyceae</taxon>
        <taxon>Coleofasciculales</taxon>
        <taxon>Coleofasciculaceae</taxon>
        <taxon>Coleofasciculus</taxon>
    </lineage>
</organism>
<proteinExistence type="predicted"/>
<dbReference type="eggNOG" id="COG1769">
    <property type="taxonomic scope" value="Bacteria"/>
</dbReference>
<gene>
    <name evidence="2" type="ORF">MC7420_946</name>
</gene>
<accession>B4W0B9</accession>
<evidence type="ECO:0000313" key="2">
    <source>
        <dbReference type="EMBL" id="EDX72277.1"/>
    </source>
</evidence>
<evidence type="ECO:0000256" key="1">
    <source>
        <dbReference type="SAM" id="MobiDB-lite"/>
    </source>
</evidence>
<evidence type="ECO:0000313" key="3">
    <source>
        <dbReference type="Proteomes" id="UP000003835"/>
    </source>
</evidence>
<dbReference type="EMBL" id="DS989865">
    <property type="protein sequence ID" value="EDX72277.1"/>
    <property type="molecule type" value="Genomic_DNA"/>
</dbReference>
<reference evidence="2 3" key="1">
    <citation type="submission" date="2008-07" db="EMBL/GenBank/DDBJ databases">
        <authorList>
            <person name="Tandeau de Marsac N."/>
            <person name="Ferriera S."/>
            <person name="Johnson J."/>
            <person name="Kravitz S."/>
            <person name="Beeson K."/>
            <person name="Sutton G."/>
            <person name="Rogers Y.-H."/>
            <person name="Friedman R."/>
            <person name="Frazier M."/>
            <person name="Venter J.C."/>
        </authorList>
    </citation>
    <scope>NUCLEOTIDE SEQUENCE [LARGE SCALE GENOMIC DNA]</scope>
    <source>
        <strain evidence="2 3">PCC 7420</strain>
    </source>
</reference>
<feature type="region of interest" description="Disordered" evidence="1">
    <location>
        <begin position="51"/>
        <end position="73"/>
    </location>
</feature>
<protein>
    <submittedName>
        <fullName evidence="2">Uncharacterized protein</fullName>
    </submittedName>
</protein>
<name>B4W0B9_9CYAN</name>
<dbReference type="AlphaFoldDB" id="B4W0B9"/>
<keyword evidence="3" id="KW-1185">Reference proteome</keyword>
<dbReference type="STRING" id="118168.MC7420_946"/>
<feature type="compositionally biased region" description="Basic and acidic residues" evidence="1">
    <location>
        <begin position="51"/>
        <end position="68"/>
    </location>
</feature>
<sequence length="135" mass="15528">MRQKIHHAFALITPGVWGSNKLSYRYPHHPSFPHQGLKMLTDRPIPYRYRIGESRPEDAEKQDYDSRKTGRLSRGRYAVPPGSVYVFKHPLNLTWWDFPDAWFPQEGFPLKHLGCGLCLPIDIKGLPPCTTKATA</sequence>
<dbReference type="HOGENOM" id="CLU_1882197_0_0_3"/>
<dbReference type="Proteomes" id="UP000003835">
    <property type="component" value="Unassembled WGS sequence"/>
</dbReference>